<evidence type="ECO:0000313" key="19">
    <source>
        <dbReference type="Proteomes" id="UP000010474"/>
    </source>
</evidence>
<evidence type="ECO:0000256" key="8">
    <source>
        <dbReference type="ARBA" id="ARBA00023078"/>
    </source>
</evidence>
<dbReference type="GO" id="GO:0045454">
    <property type="term" value="P:cell redox homeostasis"/>
    <property type="evidence" value="ECO:0007669"/>
    <property type="project" value="TreeGrafter"/>
</dbReference>
<dbReference type="GO" id="GO:0009579">
    <property type="term" value="C:thylakoid"/>
    <property type="evidence" value="ECO:0007669"/>
    <property type="project" value="UniProtKB-SubCell"/>
</dbReference>
<keyword evidence="19" id="KW-1185">Reference proteome</keyword>
<evidence type="ECO:0000256" key="10">
    <source>
        <dbReference type="ARBA" id="ARBA00023284"/>
    </source>
</evidence>
<feature type="domain" description="Thioredoxin" evidence="17">
    <location>
        <begin position="9"/>
        <end position="158"/>
    </location>
</feature>
<dbReference type="AlphaFoldDB" id="K9ZND3"/>
<evidence type="ECO:0000256" key="1">
    <source>
        <dbReference type="ARBA" id="ARBA00003330"/>
    </source>
</evidence>
<proteinExistence type="inferred from homology"/>
<dbReference type="FunFam" id="3.40.30.10:FF:000122">
    <property type="entry name" value="Peroxiredoxin Q chloroplastic"/>
    <property type="match status" value="1"/>
</dbReference>
<dbReference type="Gene3D" id="3.40.30.10">
    <property type="entry name" value="Glutaredoxin"/>
    <property type="match status" value="1"/>
</dbReference>
<evidence type="ECO:0000256" key="14">
    <source>
        <dbReference type="ARBA" id="ARBA00049091"/>
    </source>
</evidence>
<dbReference type="KEGG" id="acy:Anacy_4726"/>
<keyword evidence="8" id="KW-0793">Thylakoid</keyword>
<evidence type="ECO:0000256" key="3">
    <source>
        <dbReference type="ARBA" id="ARBA00013017"/>
    </source>
</evidence>
<keyword evidence="7 18" id="KW-0560">Oxidoreductase</keyword>
<evidence type="ECO:0000259" key="17">
    <source>
        <dbReference type="PROSITE" id="PS51352"/>
    </source>
</evidence>
<dbReference type="EMBL" id="CP003659">
    <property type="protein sequence ID" value="AFZ60072.1"/>
    <property type="molecule type" value="Genomic_DNA"/>
</dbReference>
<evidence type="ECO:0000256" key="13">
    <source>
        <dbReference type="ARBA" id="ARBA00041373"/>
    </source>
</evidence>
<evidence type="ECO:0000256" key="9">
    <source>
        <dbReference type="ARBA" id="ARBA00023157"/>
    </source>
</evidence>
<feature type="active site" description="Cysteine sulfenic acid (-SOH) intermediate; for peroxidase activity" evidence="16">
    <location>
        <position position="52"/>
    </location>
</feature>
<comment type="function">
    <text evidence="1">Thiol-specific peroxidase that catalyzes the reduction of hydrogen peroxide and organic hydroperoxides to water and alcohols, respectively. Plays a role in cell protection against oxidative stress by detoxifying peroxides and as sensor of hydrogen peroxide-mediated signaling events.</text>
</comment>
<keyword evidence="5" id="KW-0049">Antioxidant</keyword>
<evidence type="ECO:0000256" key="4">
    <source>
        <dbReference type="ARBA" id="ARBA00022559"/>
    </source>
</evidence>
<dbReference type="PIRSF" id="PIRSF000239">
    <property type="entry name" value="AHPC"/>
    <property type="match status" value="1"/>
</dbReference>
<dbReference type="PATRIC" id="fig|272123.3.peg.5138"/>
<protein>
    <recommendedName>
        <fullName evidence="3">thioredoxin-dependent peroxiredoxin</fullName>
        <ecNumber evidence="3">1.11.1.24</ecNumber>
    </recommendedName>
    <alternativeName>
        <fullName evidence="13">Bacterioferritin comigratory protein</fullName>
    </alternativeName>
    <alternativeName>
        <fullName evidence="11">Thioredoxin peroxidase</fullName>
    </alternativeName>
</protein>
<evidence type="ECO:0000256" key="7">
    <source>
        <dbReference type="ARBA" id="ARBA00023002"/>
    </source>
</evidence>
<keyword evidence="6" id="KW-0809">Transit peptide</keyword>
<name>K9ZND3_ANACC</name>
<dbReference type="EC" id="1.11.1.24" evidence="3"/>
<comment type="subunit">
    <text evidence="2">Monomer.</text>
</comment>
<dbReference type="SUPFAM" id="SSF52833">
    <property type="entry name" value="Thioredoxin-like"/>
    <property type="match status" value="1"/>
</dbReference>
<dbReference type="HOGENOM" id="CLU_042529_14_2_3"/>
<evidence type="ECO:0000256" key="11">
    <source>
        <dbReference type="ARBA" id="ARBA00032824"/>
    </source>
</evidence>
<organism evidence="18 19">
    <name type="scientific">Anabaena cylindrica (strain ATCC 27899 / PCC 7122)</name>
    <dbReference type="NCBI Taxonomy" id="272123"/>
    <lineage>
        <taxon>Bacteria</taxon>
        <taxon>Bacillati</taxon>
        <taxon>Cyanobacteriota</taxon>
        <taxon>Cyanophyceae</taxon>
        <taxon>Nostocales</taxon>
        <taxon>Nostocaceae</taxon>
        <taxon>Anabaena</taxon>
    </lineage>
</organism>
<dbReference type="InterPro" id="IPR000866">
    <property type="entry name" value="AhpC/TSA"/>
</dbReference>
<accession>K9ZND3</accession>
<dbReference type="GO" id="GO:0008379">
    <property type="term" value="F:thioredoxin peroxidase activity"/>
    <property type="evidence" value="ECO:0007669"/>
    <property type="project" value="TreeGrafter"/>
</dbReference>
<dbReference type="PANTHER" id="PTHR42801">
    <property type="entry name" value="THIOREDOXIN-DEPENDENT PEROXIDE REDUCTASE"/>
    <property type="match status" value="1"/>
</dbReference>
<dbReference type="PANTHER" id="PTHR42801:SF4">
    <property type="entry name" value="AHPC_TSA FAMILY PROTEIN"/>
    <property type="match status" value="1"/>
</dbReference>
<dbReference type="InterPro" id="IPR013766">
    <property type="entry name" value="Thioredoxin_domain"/>
</dbReference>
<evidence type="ECO:0000256" key="6">
    <source>
        <dbReference type="ARBA" id="ARBA00022946"/>
    </source>
</evidence>
<dbReference type="CDD" id="cd03017">
    <property type="entry name" value="PRX_BCP"/>
    <property type="match status" value="1"/>
</dbReference>
<comment type="subcellular location">
    <subcellularLocation>
        <location evidence="15">Thylakoid</location>
    </subcellularLocation>
</comment>
<keyword evidence="4 18" id="KW-0575">Peroxidase</keyword>
<dbReference type="Proteomes" id="UP000010474">
    <property type="component" value="Chromosome"/>
</dbReference>
<dbReference type="Pfam" id="PF00578">
    <property type="entry name" value="AhpC-TSA"/>
    <property type="match status" value="1"/>
</dbReference>
<comment type="similarity">
    <text evidence="12">Belongs to the peroxiredoxin family. BCP/PrxQ subfamily.</text>
</comment>
<evidence type="ECO:0000256" key="15">
    <source>
        <dbReference type="ARBA" id="ARBA00060385"/>
    </source>
</evidence>
<gene>
    <name evidence="18" type="ordered locus">Anacy_4726</name>
</gene>
<evidence type="ECO:0000256" key="12">
    <source>
        <dbReference type="ARBA" id="ARBA00038489"/>
    </source>
</evidence>
<evidence type="ECO:0000256" key="2">
    <source>
        <dbReference type="ARBA" id="ARBA00011245"/>
    </source>
</evidence>
<dbReference type="PROSITE" id="PS51352">
    <property type="entry name" value="THIOREDOXIN_2"/>
    <property type="match status" value="1"/>
</dbReference>
<keyword evidence="9" id="KW-1015">Disulfide bond</keyword>
<dbReference type="eggNOG" id="COG1225">
    <property type="taxonomic scope" value="Bacteria"/>
</dbReference>
<dbReference type="InterPro" id="IPR024706">
    <property type="entry name" value="Peroxiredoxin_AhpC-typ"/>
</dbReference>
<dbReference type="InterPro" id="IPR036249">
    <property type="entry name" value="Thioredoxin-like_sf"/>
</dbReference>
<sequence length="159" mass="17640">MFEFFNMAIKVGDQAPDFSLPAQNGSTVSLRDFRGQQAVVLYFYPKDDTPGCTMESCAFRDQYEVFKGVGAEVIGVSGDSSESHQKFAAKHNLPFTLLSDQGDQVRKLYGATTAFGFIPGRVTYVIDQQGIVQYVFDSMLNFKGHVEETLKTLQQLAAK</sequence>
<reference evidence="19" key="1">
    <citation type="journal article" date="2013" name="Proc. Natl. Acad. Sci. U.S.A.">
        <title>Improving the coverage of the cyanobacterial phylum using diversity-driven genome sequencing.</title>
        <authorList>
            <person name="Shih P.M."/>
            <person name="Wu D."/>
            <person name="Latifi A."/>
            <person name="Axen S.D."/>
            <person name="Fewer D.P."/>
            <person name="Talla E."/>
            <person name="Calteau A."/>
            <person name="Cai F."/>
            <person name="Tandeau de Marsac N."/>
            <person name="Rippka R."/>
            <person name="Herdman M."/>
            <person name="Sivonen K."/>
            <person name="Coursin T."/>
            <person name="Laurent T."/>
            <person name="Goodwin L."/>
            <person name="Nolan M."/>
            <person name="Davenport K.W."/>
            <person name="Han C.S."/>
            <person name="Rubin E.M."/>
            <person name="Eisen J.A."/>
            <person name="Woyke T."/>
            <person name="Gugger M."/>
            <person name="Kerfeld C.A."/>
        </authorList>
    </citation>
    <scope>NUCLEOTIDE SEQUENCE [LARGE SCALE GENOMIC DNA]</scope>
    <source>
        <strain evidence="19">ATCC 27899 / PCC 7122</strain>
    </source>
</reference>
<dbReference type="GO" id="GO:0034599">
    <property type="term" value="P:cellular response to oxidative stress"/>
    <property type="evidence" value="ECO:0007669"/>
    <property type="project" value="TreeGrafter"/>
</dbReference>
<evidence type="ECO:0000256" key="5">
    <source>
        <dbReference type="ARBA" id="ARBA00022862"/>
    </source>
</evidence>
<evidence type="ECO:0000313" key="18">
    <source>
        <dbReference type="EMBL" id="AFZ60072.1"/>
    </source>
</evidence>
<dbReference type="InterPro" id="IPR050924">
    <property type="entry name" value="Peroxiredoxin_BCP/PrxQ"/>
</dbReference>
<comment type="catalytic activity">
    <reaction evidence="14">
        <text>a hydroperoxide + [thioredoxin]-dithiol = an alcohol + [thioredoxin]-disulfide + H2O</text>
        <dbReference type="Rhea" id="RHEA:62620"/>
        <dbReference type="Rhea" id="RHEA-COMP:10698"/>
        <dbReference type="Rhea" id="RHEA-COMP:10700"/>
        <dbReference type="ChEBI" id="CHEBI:15377"/>
        <dbReference type="ChEBI" id="CHEBI:29950"/>
        <dbReference type="ChEBI" id="CHEBI:30879"/>
        <dbReference type="ChEBI" id="CHEBI:35924"/>
        <dbReference type="ChEBI" id="CHEBI:50058"/>
        <dbReference type="EC" id="1.11.1.24"/>
    </reaction>
</comment>
<evidence type="ECO:0000256" key="16">
    <source>
        <dbReference type="PIRSR" id="PIRSR000239-1"/>
    </source>
</evidence>
<dbReference type="GO" id="GO:0005737">
    <property type="term" value="C:cytoplasm"/>
    <property type="evidence" value="ECO:0007669"/>
    <property type="project" value="TreeGrafter"/>
</dbReference>
<keyword evidence="10" id="KW-0676">Redox-active center</keyword>